<dbReference type="AlphaFoldDB" id="A0A9D2QF39"/>
<dbReference type="EMBL" id="DWVP01000024">
    <property type="protein sequence ID" value="HJC86058.1"/>
    <property type="molecule type" value="Genomic_DNA"/>
</dbReference>
<gene>
    <name evidence="3" type="ORF">H9751_11080</name>
</gene>
<protein>
    <submittedName>
        <fullName evidence="3">Uncharacterized protein</fullName>
    </submittedName>
</protein>
<evidence type="ECO:0000256" key="1">
    <source>
        <dbReference type="SAM" id="MobiDB-lite"/>
    </source>
</evidence>
<feature type="transmembrane region" description="Helical" evidence="2">
    <location>
        <begin position="106"/>
        <end position="124"/>
    </location>
</feature>
<dbReference type="Proteomes" id="UP000823858">
    <property type="component" value="Unassembled WGS sequence"/>
</dbReference>
<organism evidence="3 4">
    <name type="scientific">Candidatus Corynebacterium faecigallinarum</name>
    <dbReference type="NCBI Taxonomy" id="2838528"/>
    <lineage>
        <taxon>Bacteria</taxon>
        <taxon>Bacillati</taxon>
        <taxon>Actinomycetota</taxon>
        <taxon>Actinomycetes</taxon>
        <taxon>Mycobacteriales</taxon>
        <taxon>Corynebacteriaceae</taxon>
        <taxon>Corynebacterium</taxon>
    </lineage>
</organism>
<reference evidence="3" key="1">
    <citation type="journal article" date="2021" name="PeerJ">
        <title>Extensive microbial diversity within the chicken gut microbiome revealed by metagenomics and culture.</title>
        <authorList>
            <person name="Gilroy R."/>
            <person name="Ravi A."/>
            <person name="Getino M."/>
            <person name="Pursley I."/>
            <person name="Horton D.L."/>
            <person name="Alikhan N.F."/>
            <person name="Baker D."/>
            <person name="Gharbi K."/>
            <person name="Hall N."/>
            <person name="Watson M."/>
            <person name="Adriaenssens E.M."/>
            <person name="Foster-Nyarko E."/>
            <person name="Jarju S."/>
            <person name="Secka A."/>
            <person name="Antonio M."/>
            <person name="Oren A."/>
            <person name="Chaudhuri R.R."/>
            <person name="La Ragione R."/>
            <person name="Hildebrand F."/>
            <person name="Pallen M.J."/>
        </authorList>
    </citation>
    <scope>NUCLEOTIDE SEQUENCE</scope>
    <source>
        <strain evidence="3">ChiHjej13B12-4958</strain>
    </source>
</reference>
<keyword evidence="2" id="KW-0472">Membrane</keyword>
<comment type="caution">
    <text evidence="3">The sequence shown here is derived from an EMBL/GenBank/DDBJ whole genome shotgun (WGS) entry which is preliminary data.</text>
</comment>
<reference evidence="3" key="2">
    <citation type="submission" date="2021-04" db="EMBL/GenBank/DDBJ databases">
        <authorList>
            <person name="Gilroy R."/>
        </authorList>
    </citation>
    <scope>NUCLEOTIDE SEQUENCE</scope>
    <source>
        <strain evidence="3">ChiHjej13B12-4958</strain>
    </source>
</reference>
<name>A0A9D2QF39_9CORY</name>
<feature type="region of interest" description="Disordered" evidence="1">
    <location>
        <begin position="71"/>
        <end position="101"/>
    </location>
</feature>
<keyword evidence="2" id="KW-1133">Transmembrane helix</keyword>
<feature type="transmembrane region" description="Helical" evidence="2">
    <location>
        <begin position="130"/>
        <end position="149"/>
    </location>
</feature>
<evidence type="ECO:0000256" key="2">
    <source>
        <dbReference type="SAM" id="Phobius"/>
    </source>
</evidence>
<accession>A0A9D2QF39</accession>
<evidence type="ECO:0000313" key="4">
    <source>
        <dbReference type="Proteomes" id="UP000823858"/>
    </source>
</evidence>
<keyword evidence="2" id="KW-0812">Transmembrane</keyword>
<proteinExistence type="predicted"/>
<evidence type="ECO:0000313" key="3">
    <source>
        <dbReference type="EMBL" id="HJC86058.1"/>
    </source>
</evidence>
<feature type="transmembrane region" description="Helical" evidence="2">
    <location>
        <begin position="44"/>
        <end position="62"/>
    </location>
</feature>
<feature type="transmembrane region" description="Helical" evidence="2">
    <location>
        <begin position="21"/>
        <end position="38"/>
    </location>
</feature>
<sequence>MSDPLRHLRALPQNTRLSSPSRLLFTALFAVIVGLFASPVAETWLLLSFTVVFATAAVVISLRQRRDGLRPNDYAPMRPDSETPRILGGTKSPESPETPDEKRQRYITYAAPVIYFLVIAGGWIPVEIGGWFWAGLVTIAVFSVCWKYFNLVDMVPLNYVPLEEVFATEEDWTPADDAEAVAATLYALQAVPHGRQVRLDVLLDAVRPLGVDGPGFRAALDTLTARGQTVTLRDRKPNDTVLTWVALTGNGRDTVCTGVAAVGARMD</sequence>